<dbReference type="GO" id="GO:0005743">
    <property type="term" value="C:mitochondrial inner membrane"/>
    <property type="evidence" value="ECO:0007669"/>
    <property type="project" value="TreeGrafter"/>
</dbReference>
<dbReference type="Proteomes" id="UP000016924">
    <property type="component" value="Unassembled WGS sequence"/>
</dbReference>
<dbReference type="OrthoDB" id="20681at2759"/>
<dbReference type="SUPFAM" id="SSF64076">
    <property type="entry name" value="MTH938-like"/>
    <property type="match status" value="1"/>
</dbReference>
<sequence>MPPPPSPHALIRTLRPSTSSALPRSLYRRAPTPAARISRCTLTISHSQFSPSKPPASHDRGPASTEDTQTDFGALNVLGAVAAPTTGIDACTNDGFALNSGLRVSGSGVLLVGGEAFRWRPWLREGRVEGTIGGGGKGNDKGAGGGGVGKMRDARGMWEVDEGAWGVLDLVWPKPDLLIVGTGPTIVPISPKTRKHISELGIRLEVSDTRNASAQFNLLATERGVTQVAAALVPMGWKEGR</sequence>
<feature type="region of interest" description="Disordered" evidence="1">
    <location>
        <begin position="1"/>
        <end position="69"/>
    </location>
</feature>
<keyword evidence="3" id="KW-1185">Reference proteome</keyword>
<dbReference type="Pfam" id="PF04430">
    <property type="entry name" value="DUF498"/>
    <property type="match status" value="1"/>
</dbReference>
<dbReference type="PANTHER" id="PTHR21192:SF2">
    <property type="entry name" value="NADH DEHYDROGENASE [UBIQUINONE] 1 ALPHA SUBCOMPLEX ASSEMBLY FACTOR 3"/>
    <property type="match status" value="1"/>
</dbReference>
<dbReference type="GeneID" id="19903796"/>
<dbReference type="AlphaFoldDB" id="R7YZ96"/>
<protein>
    <recommendedName>
        <fullName evidence="4">NADH dehydrogenase [ubiquinone] 1 alpha subcomplex assembly factor 3</fullName>
    </recommendedName>
</protein>
<dbReference type="PANTHER" id="PTHR21192">
    <property type="entry name" value="NUCLEAR PROTEIN E3-3"/>
    <property type="match status" value="1"/>
</dbReference>
<name>R7YZ96_CONA1</name>
<proteinExistence type="predicted"/>
<dbReference type="RefSeq" id="XP_007782549.1">
    <property type="nucleotide sequence ID" value="XM_007784359.1"/>
</dbReference>
<dbReference type="GO" id="GO:0032981">
    <property type="term" value="P:mitochondrial respiratory chain complex I assembly"/>
    <property type="evidence" value="ECO:0007669"/>
    <property type="project" value="TreeGrafter"/>
</dbReference>
<dbReference type="Gene3D" id="3.40.1230.10">
    <property type="entry name" value="MTH938-like"/>
    <property type="match status" value="1"/>
</dbReference>
<accession>R7YZ96</accession>
<dbReference type="OMA" id="IDACHHD"/>
<gene>
    <name evidence="2" type="ORF">W97_06485</name>
</gene>
<dbReference type="STRING" id="1168221.R7YZ96"/>
<organism evidence="2 3">
    <name type="scientific">Coniosporium apollinis (strain CBS 100218)</name>
    <name type="common">Rock-inhabiting black yeast</name>
    <dbReference type="NCBI Taxonomy" id="1168221"/>
    <lineage>
        <taxon>Eukaryota</taxon>
        <taxon>Fungi</taxon>
        <taxon>Dikarya</taxon>
        <taxon>Ascomycota</taxon>
        <taxon>Pezizomycotina</taxon>
        <taxon>Dothideomycetes</taxon>
        <taxon>Dothideomycetes incertae sedis</taxon>
        <taxon>Coniosporium</taxon>
    </lineage>
</organism>
<evidence type="ECO:0000313" key="2">
    <source>
        <dbReference type="EMBL" id="EON67232.1"/>
    </source>
</evidence>
<reference evidence="3" key="1">
    <citation type="submission" date="2012-06" db="EMBL/GenBank/DDBJ databases">
        <title>The genome sequence of Coniosporium apollinis CBS 100218.</title>
        <authorList>
            <consortium name="The Broad Institute Genome Sequencing Platform"/>
            <person name="Cuomo C."/>
            <person name="Gorbushina A."/>
            <person name="Noack S."/>
            <person name="Walker B."/>
            <person name="Young S.K."/>
            <person name="Zeng Q."/>
            <person name="Gargeya S."/>
            <person name="Fitzgerald M."/>
            <person name="Haas B."/>
            <person name="Abouelleil A."/>
            <person name="Alvarado L."/>
            <person name="Arachchi H.M."/>
            <person name="Berlin A.M."/>
            <person name="Chapman S.B."/>
            <person name="Goldberg J."/>
            <person name="Griggs A."/>
            <person name="Gujja S."/>
            <person name="Hansen M."/>
            <person name="Howarth C."/>
            <person name="Imamovic A."/>
            <person name="Larimer J."/>
            <person name="McCowan C."/>
            <person name="Montmayeur A."/>
            <person name="Murphy C."/>
            <person name="Neiman D."/>
            <person name="Pearson M."/>
            <person name="Priest M."/>
            <person name="Roberts A."/>
            <person name="Saif S."/>
            <person name="Shea T."/>
            <person name="Sisk P."/>
            <person name="Sykes S."/>
            <person name="Wortman J."/>
            <person name="Nusbaum C."/>
            <person name="Birren B."/>
        </authorList>
    </citation>
    <scope>NUCLEOTIDE SEQUENCE [LARGE SCALE GENOMIC DNA]</scope>
    <source>
        <strain evidence="3">CBS 100218</strain>
    </source>
</reference>
<dbReference type="HOGENOM" id="CLU_074390_0_1_1"/>
<evidence type="ECO:0000256" key="1">
    <source>
        <dbReference type="SAM" id="MobiDB-lite"/>
    </source>
</evidence>
<dbReference type="InterPro" id="IPR036748">
    <property type="entry name" value="MTH938-like_sf"/>
</dbReference>
<evidence type="ECO:0008006" key="4">
    <source>
        <dbReference type="Google" id="ProtNLM"/>
    </source>
</evidence>
<dbReference type="EMBL" id="JH767586">
    <property type="protein sequence ID" value="EON67232.1"/>
    <property type="molecule type" value="Genomic_DNA"/>
</dbReference>
<dbReference type="eggNOG" id="KOG3363">
    <property type="taxonomic scope" value="Eukaryota"/>
</dbReference>
<feature type="compositionally biased region" description="Polar residues" evidence="1">
    <location>
        <begin position="40"/>
        <end position="51"/>
    </location>
</feature>
<dbReference type="InterPro" id="IPR007523">
    <property type="entry name" value="NDUFAF3/AAMDC"/>
</dbReference>
<evidence type="ECO:0000313" key="3">
    <source>
        <dbReference type="Proteomes" id="UP000016924"/>
    </source>
</evidence>